<comment type="caution">
    <text evidence="2">The sequence shown here is derived from an EMBL/GenBank/DDBJ whole genome shotgun (WGS) entry which is preliminary data.</text>
</comment>
<protein>
    <submittedName>
        <fullName evidence="2">Uncharacterized protein</fullName>
    </submittedName>
</protein>
<accession>A0AA38IT29</accession>
<keyword evidence="3" id="KW-1185">Reference proteome</keyword>
<evidence type="ECO:0000256" key="1">
    <source>
        <dbReference type="SAM" id="MobiDB-lite"/>
    </source>
</evidence>
<evidence type="ECO:0000313" key="3">
    <source>
        <dbReference type="Proteomes" id="UP001168821"/>
    </source>
</evidence>
<organism evidence="2 3">
    <name type="scientific">Zophobas morio</name>
    <dbReference type="NCBI Taxonomy" id="2755281"/>
    <lineage>
        <taxon>Eukaryota</taxon>
        <taxon>Metazoa</taxon>
        <taxon>Ecdysozoa</taxon>
        <taxon>Arthropoda</taxon>
        <taxon>Hexapoda</taxon>
        <taxon>Insecta</taxon>
        <taxon>Pterygota</taxon>
        <taxon>Neoptera</taxon>
        <taxon>Endopterygota</taxon>
        <taxon>Coleoptera</taxon>
        <taxon>Polyphaga</taxon>
        <taxon>Cucujiformia</taxon>
        <taxon>Tenebrionidae</taxon>
        <taxon>Zophobas</taxon>
    </lineage>
</organism>
<feature type="region of interest" description="Disordered" evidence="1">
    <location>
        <begin position="85"/>
        <end position="104"/>
    </location>
</feature>
<reference evidence="2" key="1">
    <citation type="journal article" date="2023" name="G3 (Bethesda)">
        <title>Whole genome assemblies of Zophobas morio and Tenebrio molitor.</title>
        <authorList>
            <person name="Kaur S."/>
            <person name="Stinson S.A."/>
            <person name="diCenzo G.C."/>
        </authorList>
    </citation>
    <scope>NUCLEOTIDE SEQUENCE</scope>
    <source>
        <strain evidence="2">QUZm001</strain>
    </source>
</reference>
<name>A0AA38IT29_9CUCU</name>
<dbReference type="AlphaFoldDB" id="A0AA38IT29"/>
<evidence type="ECO:0000313" key="2">
    <source>
        <dbReference type="EMBL" id="KAJ3659681.1"/>
    </source>
</evidence>
<gene>
    <name evidence="2" type="ORF">Zmor_011356</name>
</gene>
<dbReference type="Proteomes" id="UP001168821">
    <property type="component" value="Unassembled WGS sequence"/>
</dbReference>
<sequence>MNPDGRYRPPYPSKSPTPTREMEATGTSRTHVYLDDETLHRMIESFGPLEYSQFAATLNSPETYGALGEQDPFANLGVQPELAWTTPESINRRKGRSPRTETTISSEHSYMMSQAEIAADESNPEAAEAKKESLIEWFDRSVEKELEKRRDTGSPTASSPVDPALAPIKAKHALNLSKGAAERMAEASASRVEIAARLQSDFTTELTDAVEKYAKAETMSNYTEALQAAEAAALNAPPELMEQAAAAEAKRIQAEFSRVKETIPGVRPIEVVGYVGITKPVHPKKPR</sequence>
<feature type="region of interest" description="Disordered" evidence="1">
    <location>
        <begin position="1"/>
        <end position="28"/>
    </location>
</feature>
<feature type="region of interest" description="Disordered" evidence="1">
    <location>
        <begin position="146"/>
        <end position="167"/>
    </location>
</feature>
<dbReference type="EMBL" id="JALNTZ010000003">
    <property type="protein sequence ID" value="KAJ3659681.1"/>
    <property type="molecule type" value="Genomic_DNA"/>
</dbReference>
<proteinExistence type="predicted"/>